<dbReference type="Gene3D" id="1.10.260.40">
    <property type="entry name" value="lambda repressor-like DNA-binding domains"/>
    <property type="match status" value="1"/>
</dbReference>
<dbReference type="AlphaFoldDB" id="A0A841L7C5"/>
<dbReference type="Pfam" id="PF00717">
    <property type="entry name" value="Peptidase_S24"/>
    <property type="match status" value="1"/>
</dbReference>
<dbReference type="CDD" id="cd00093">
    <property type="entry name" value="HTH_XRE"/>
    <property type="match status" value="1"/>
</dbReference>
<comment type="caution">
    <text evidence="5">The sequence shown here is derived from an EMBL/GenBank/DDBJ whole genome shotgun (WGS) entry which is preliminary data.</text>
</comment>
<evidence type="ECO:0000259" key="4">
    <source>
        <dbReference type="PROSITE" id="PS50943"/>
    </source>
</evidence>
<dbReference type="InterPro" id="IPR015927">
    <property type="entry name" value="Peptidase_S24_S26A/B/C"/>
</dbReference>
<dbReference type="SMART" id="SM00530">
    <property type="entry name" value="HTH_XRE"/>
    <property type="match status" value="1"/>
</dbReference>
<dbReference type="InterPro" id="IPR010982">
    <property type="entry name" value="Lambda_DNA-bd_dom_sf"/>
</dbReference>
<protein>
    <submittedName>
        <fullName evidence="5">Transcriptional regulator with XRE-family HTH domain</fullName>
    </submittedName>
</protein>
<dbReference type="PROSITE" id="PS50943">
    <property type="entry name" value="HTH_CROC1"/>
    <property type="match status" value="1"/>
</dbReference>
<evidence type="ECO:0000256" key="1">
    <source>
        <dbReference type="ARBA" id="ARBA00023015"/>
    </source>
</evidence>
<dbReference type="GO" id="GO:0003677">
    <property type="term" value="F:DNA binding"/>
    <property type="evidence" value="ECO:0007669"/>
    <property type="project" value="UniProtKB-KW"/>
</dbReference>
<evidence type="ECO:0000256" key="3">
    <source>
        <dbReference type="ARBA" id="ARBA00023163"/>
    </source>
</evidence>
<dbReference type="InterPro" id="IPR036286">
    <property type="entry name" value="LexA/Signal_pep-like_sf"/>
</dbReference>
<proteinExistence type="predicted"/>
<dbReference type="Gene3D" id="2.10.109.10">
    <property type="entry name" value="Umud Fragment, subunit A"/>
    <property type="match status" value="1"/>
</dbReference>
<reference evidence="5 6" key="1">
    <citation type="submission" date="2020-08" db="EMBL/GenBank/DDBJ databases">
        <title>Genomic Encyclopedia of Type Strains, Phase IV (KMG-IV): sequencing the most valuable type-strain genomes for metagenomic binning, comparative biology and taxonomic classification.</title>
        <authorList>
            <person name="Goeker M."/>
        </authorList>
    </citation>
    <scope>NUCLEOTIDE SEQUENCE [LARGE SCALE GENOMIC DNA]</scope>
    <source>
        <strain evidence="5 6">DSM 102189</strain>
    </source>
</reference>
<dbReference type="EMBL" id="JACIIV010000018">
    <property type="protein sequence ID" value="MBB6228330.1"/>
    <property type="molecule type" value="Genomic_DNA"/>
</dbReference>
<organism evidence="5 6">
    <name type="scientific">Polymorphobacter multimanifer</name>
    <dbReference type="NCBI Taxonomy" id="1070431"/>
    <lineage>
        <taxon>Bacteria</taxon>
        <taxon>Pseudomonadati</taxon>
        <taxon>Pseudomonadota</taxon>
        <taxon>Alphaproteobacteria</taxon>
        <taxon>Sphingomonadales</taxon>
        <taxon>Sphingosinicellaceae</taxon>
        <taxon>Polymorphobacter</taxon>
    </lineage>
</organism>
<dbReference type="Proteomes" id="UP000538147">
    <property type="component" value="Unassembled WGS sequence"/>
</dbReference>
<accession>A0A841L7C5</accession>
<keyword evidence="6" id="KW-1185">Reference proteome</keyword>
<feature type="domain" description="HTH cro/C1-type" evidence="4">
    <location>
        <begin position="40"/>
        <end position="94"/>
    </location>
</feature>
<keyword evidence="1" id="KW-0805">Transcription regulation</keyword>
<keyword evidence="2" id="KW-0238">DNA-binding</keyword>
<name>A0A841L7C5_9SPHN</name>
<evidence type="ECO:0000313" key="6">
    <source>
        <dbReference type="Proteomes" id="UP000538147"/>
    </source>
</evidence>
<dbReference type="InterPro" id="IPR001387">
    <property type="entry name" value="Cro/C1-type_HTH"/>
</dbReference>
<dbReference type="RefSeq" id="WP_184200476.1">
    <property type="nucleotide sequence ID" value="NZ_JACIIV010000018.1"/>
</dbReference>
<dbReference type="SUPFAM" id="SSF47413">
    <property type="entry name" value="lambda repressor-like DNA-binding domains"/>
    <property type="match status" value="1"/>
</dbReference>
<dbReference type="PANTHER" id="PTHR40661">
    <property type="match status" value="1"/>
</dbReference>
<keyword evidence="3" id="KW-0804">Transcription</keyword>
<evidence type="ECO:0000313" key="5">
    <source>
        <dbReference type="EMBL" id="MBB6228330.1"/>
    </source>
</evidence>
<dbReference type="CDD" id="cd06529">
    <property type="entry name" value="S24_LexA-like"/>
    <property type="match status" value="1"/>
</dbReference>
<evidence type="ECO:0000256" key="2">
    <source>
        <dbReference type="ARBA" id="ARBA00023125"/>
    </source>
</evidence>
<sequence length="277" mass="30282">MLMHSNIRQTHIIPQVVIPPASWRKCAEEAIKNDMSAASLRAARKRAGLTQEELAELVDVQQGTIARYESSNISPPLARLRKLAEVLGVPLDELTDTGPPPDTEAAKLAQMASPFTAYKPPPVGAELPRDLPVLGAVLGADLELAQDGNGVHQIERLELGLCDAIDYVKRPHGLRANPGAYALYVQGASMSPRLDQGDLIYVDTRRPPSAGDDVVVQLCGEEGDEQRVVTAMVKRLCRRTSQFVELEQYNPPLRFRVPVAMVHAVHRVVRLAELLGV</sequence>
<dbReference type="Pfam" id="PF01381">
    <property type="entry name" value="HTH_3"/>
    <property type="match status" value="1"/>
</dbReference>
<dbReference type="SUPFAM" id="SSF51306">
    <property type="entry name" value="LexA/Signal peptidase"/>
    <property type="match status" value="1"/>
</dbReference>
<dbReference type="InterPro" id="IPR039418">
    <property type="entry name" value="LexA-like"/>
</dbReference>
<dbReference type="PANTHER" id="PTHR40661:SF3">
    <property type="entry name" value="FELS-1 PROPHAGE TRANSCRIPTIONAL REGULATOR"/>
    <property type="match status" value="1"/>
</dbReference>
<gene>
    <name evidence="5" type="ORF">FHS79_002515</name>
</gene>